<keyword evidence="2" id="KW-1185">Reference proteome</keyword>
<proteinExistence type="predicted"/>
<organism evidence="1 2">
    <name type="scientific">Leptolyngbya cf. ectocarpi LEGE 11479</name>
    <dbReference type="NCBI Taxonomy" id="1828722"/>
    <lineage>
        <taxon>Bacteria</taxon>
        <taxon>Bacillati</taxon>
        <taxon>Cyanobacteriota</taxon>
        <taxon>Cyanophyceae</taxon>
        <taxon>Leptolyngbyales</taxon>
        <taxon>Leptolyngbyaceae</taxon>
        <taxon>Leptolyngbya group</taxon>
        <taxon>Leptolyngbya</taxon>
    </lineage>
</organism>
<gene>
    <name evidence="1" type="ORF">IQ260_28260</name>
</gene>
<reference evidence="1" key="1">
    <citation type="submission" date="2020-10" db="EMBL/GenBank/DDBJ databases">
        <authorList>
            <person name="Castelo-Branco R."/>
            <person name="Eusebio N."/>
            <person name="Adriana R."/>
            <person name="Vieira A."/>
            <person name="Brugerolle De Fraissinette N."/>
            <person name="Rezende De Castro R."/>
            <person name="Schneider M.P."/>
            <person name="Vasconcelos V."/>
            <person name="Leao P.N."/>
        </authorList>
    </citation>
    <scope>NUCLEOTIDE SEQUENCE</scope>
    <source>
        <strain evidence="1">LEGE 11479</strain>
    </source>
</reference>
<evidence type="ECO:0000313" key="2">
    <source>
        <dbReference type="Proteomes" id="UP000615026"/>
    </source>
</evidence>
<comment type="caution">
    <text evidence="1">The sequence shown here is derived from an EMBL/GenBank/DDBJ whole genome shotgun (WGS) entry which is preliminary data.</text>
</comment>
<dbReference type="AlphaFoldDB" id="A0A929A011"/>
<sequence>MSPDLPPAIDYLPNLPKANLDDRTFDELVEECLLRIPRYCPEWTNYNAGDPGVTLVELFAWLVHQMLYRFNQVPTRHYVAFLELLGIRLQPPTPAQTQVTFYLTKAQTTAKVIPAGTEVATVRTENQPAIVFTTSQPLVIGTPRIKHLLLGLEPLEQPIDGEIDNVLRTEQDSANLEVSLQLFKSCSVGNCVYFVLAAEAPDQNEIIAANTNIAHPDFSVSEDTEDIFNQVQGNILALNFNGPAAVTTGIDPENPPLSWQYWDGHSWRDGILRDGDDKTKGFSFDKLSQGGPNPEVEGADVILHLPQQWPDTTFGAYAGHWIRCVYTAPRSTLNQRSTQQFNYQRSPEITGVSVRSIGGVTAASECVQLEQELLGVSTGKPGQVFELSKRPVLRRHSATEYIEVHPANARPETWQEVDSFGASGADDPHYIIDNASGTVQFGPLIREPEQLQQKIHERAAIQSWGRPNRIRRSVTSLAEQNYIPAVLAPTDRLSERQYGKVPPVGAEIYMSAYRVGGGSRGNVCAKALTVLKSSIPYVKQVVNYQPAQGGRDAESLNQAMIRVPELLRTRETAISPEDFERTAKQFDLGRAVYFVHCVRASHLTTPGVVRLLIIPQIKPWSFDRGLHPDRLQLQEPFKQSLHKHLNLHRALGIRATVEPPGYVGIQVTADVYLQPQYQQSTDLSYLHQKLIRELYQFINPITGGFEKQGWPLGRAVQTSDIIALLQNYTEVRSVGQVQLLCWRRYHHQDTVGWMQIPTPMVTVPLGELEMAASWQDESNPGHTIRFISL</sequence>
<dbReference type="EMBL" id="JADEXP010000458">
    <property type="protein sequence ID" value="MBE9070543.1"/>
    <property type="molecule type" value="Genomic_DNA"/>
</dbReference>
<dbReference type="Proteomes" id="UP000615026">
    <property type="component" value="Unassembled WGS sequence"/>
</dbReference>
<name>A0A929A011_LEPEC</name>
<evidence type="ECO:0000313" key="1">
    <source>
        <dbReference type="EMBL" id="MBE9070543.1"/>
    </source>
</evidence>
<protein>
    <submittedName>
        <fullName evidence="1">Baseplate assembly protein</fullName>
    </submittedName>
</protein>
<dbReference type="NCBIfam" id="TIGR02243">
    <property type="entry name" value="putative baseplate assembly protein"/>
    <property type="match status" value="1"/>
</dbReference>
<dbReference type="RefSeq" id="WP_193996403.1">
    <property type="nucleotide sequence ID" value="NZ_JADEXP010000458.1"/>
</dbReference>
<dbReference type="InterPro" id="IPR011749">
    <property type="entry name" value="CHP02243"/>
</dbReference>
<accession>A0A929A011</accession>